<dbReference type="InterPro" id="IPR057188">
    <property type="entry name" value="DUF7866"/>
</dbReference>
<gene>
    <name evidence="3" type="ORF">LITE_LOCUS25939</name>
</gene>
<dbReference type="PANTHER" id="PTHR33786:SF2">
    <property type="entry name" value="UBIQUITIN CARBOXYL-TERMINAL HYDROLASE"/>
    <property type="match status" value="1"/>
</dbReference>
<dbReference type="EMBL" id="CAMGYJ010000006">
    <property type="protein sequence ID" value="CAI0438849.1"/>
    <property type="molecule type" value="Genomic_DNA"/>
</dbReference>
<dbReference type="Gene3D" id="2.60.110.10">
    <property type="entry name" value="Thaumatin"/>
    <property type="match status" value="1"/>
</dbReference>
<dbReference type="PANTHER" id="PTHR33786">
    <property type="entry name" value="UBIQUITIN CARBOXYL-TERMINAL HYDROLASE"/>
    <property type="match status" value="1"/>
</dbReference>
<dbReference type="InterPro" id="IPR001938">
    <property type="entry name" value="Thaumatin"/>
</dbReference>
<comment type="similarity">
    <text evidence="1">Belongs to the thaumatin family.</text>
</comment>
<dbReference type="InterPro" id="IPR037176">
    <property type="entry name" value="Osmotin/thaumatin-like_sf"/>
</dbReference>
<evidence type="ECO:0000313" key="3">
    <source>
        <dbReference type="EMBL" id="CAI0438849.1"/>
    </source>
</evidence>
<name>A0AAV0LWD7_9ROSI</name>
<proteinExistence type="inferred from homology"/>
<dbReference type="SMART" id="SM00205">
    <property type="entry name" value="THN"/>
    <property type="match status" value="1"/>
</dbReference>
<dbReference type="AlphaFoldDB" id="A0AAV0LWD7"/>
<sequence length="362" mass="38095">FSTSLLSLLQSFSTFLHPHFSPFPSLQLAPAMVPHLLPFLLLLSVSCLSGIESAATLKLTNHCPQTILPDILSGGNTPDLTAAAGSPLAPGKSRTIPVPTGWSGRISGRTICGISAAECGARKVELSLDGGEPPATVVELTLDGAGGLGYSYSVSSVDGNDIPVAVLGPARGCSDELKATAARGKGEVACNDTSSRTAHTDYAIVFCPRPYSSGEVVGRRRGSAALPLVNQTTMTTAWPSRHRNGALSSAADINVDLTEAATTLSPADHQESNGGGNEMMTTKTMAMEPVKMVEMRMMLGDKRRRLNSFQMCALCTCCSRGGSRHYCLLSPCCYAINCNIPNKPFGFCSFTPRACNCFGCHL</sequence>
<dbReference type="Pfam" id="PF25268">
    <property type="entry name" value="DUF7866"/>
    <property type="match status" value="1"/>
</dbReference>
<keyword evidence="4" id="KW-1185">Reference proteome</keyword>
<reference evidence="3" key="1">
    <citation type="submission" date="2022-08" db="EMBL/GenBank/DDBJ databases">
        <authorList>
            <person name="Gutierrez-Valencia J."/>
        </authorList>
    </citation>
    <scope>NUCLEOTIDE SEQUENCE</scope>
</reference>
<feature type="domain" description="DUF7866" evidence="2">
    <location>
        <begin position="308"/>
        <end position="361"/>
    </location>
</feature>
<dbReference type="SUPFAM" id="SSF49870">
    <property type="entry name" value="Osmotin, thaumatin-like protein"/>
    <property type="match status" value="1"/>
</dbReference>
<accession>A0AAV0LWD7</accession>
<evidence type="ECO:0000259" key="2">
    <source>
        <dbReference type="Pfam" id="PF25268"/>
    </source>
</evidence>
<feature type="non-terminal residue" evidence="3">
    <location>
        <position position="1"/>
    </location>
</feature>
<evidence type="ECO:0000313" key="4">
    <source>
        <dbReference type="Proteomes" id="UP001154282"/>
    </source>
</evidence>
<comment type="caution">
    <text evidence="3">The sequence shown here is derived from an EMBL/GenBank/DDBJ whole genome shotgun (WGS) entry which is preliminary data.</text>
</comment>
<protein>
    <recommendedName>
        <fullName evidence="2">DUF7866 domain-containing protein</fullName>
    </recommendedName>
</protein>
<dbReference type="Pfam" id="PF00314">
    <property type="entry name" value="Thaumatin"/>
    <property type="match status" value="1"/>
</dbReference>
<organism evidence="3 4">
    <name type="scientific">Linum tenue</name>
    <dbReference type="NCBI Taxonomy" id="586396"/>
    <lineage>
        <taxon>Eukaryota</taxon>
        <taxon>Viridiplantae</taxon>
        <taxon>Streptophyta</taxon>
        <taxon>Embryophyta</taxon>
        <taxon>Tracheophyta</taxon>
        <taxon>Spermatophyta</taxon>
        <taxon>Magnoliopsida</taxon>
        <taxon>eudicotyledons</taxon>
        <taxon>Gunneridae</taxon>
        <taxon>Pentapetalae</taxon>
        <taxon>rosids</taxon>
        <taxon>fabids</taxon>
        <taxon>Malpighiales</taxon>
        <taxon>Linaceae</taxon>
        <taxon>Linum</taxon>
    </lineage>
</organism>
<dbReference type="Proteomes" id="UP001154282">
    <property type="component" value="Unassembled WGS sequence"/>
</dbReference>
<evidence type="ECO:0000256" key="1">
    <source>
        <dbReference type="ARBA" id="ARBA00010607"/>
    </source>
</evidence>
<dbReference type="PROSITE" id="PS51367">
    <property type="entry name" value="THAUMATIN_2"/>
    <property type="match status" value="1"/>
</dbReference>